<dbReference type="Gene3D" id="2.30.170.20">
    <property type="entry name" value="Ribosomal protein L24e"/>
    <property type="match status" value="1"/>
</dbReference>
<accession>A0ABP1G9L3</accession>
<evidence type="ECO:0000256" key="2">
    <source>
        <dbReference type="ARBA" id="ARBA00022980"/>
    </source>
</evidence>
<dbReference type="InterPro" id="IPR056366">
    <property type="entry name" value="Ribosomal_eL24"/>
</dbReference>
<proteinExistence type="inferred from homology"/>
<keyword evidence="3" id="KW-0687">Ribonucleoprotein</keyword>
<comment type="similarity">
    <text evidence="1">Belongs to the eukaryotic ribosomal protein eL24 family.</text>
</comment>
<dbReference type="InterPro" id="IPR038630">
    <property type="entry name" value="L24e/L24_sf"/>
</dbReference>
<dbReference type="SUPFAM" id="SSF57716">
    <property type="entry name" value="Glucocorticoid receptor-like (DNA-binding domain)"/>
    <property type="match status" value="1"/>
</dbReference>
<keyword evidence="2" id="KW-0689">Ribosomal protein</keyword>
<keyword evidence="7" id="KW-1185">Reference proteome</keyword>
<evidence type="ECO:0000313" key="7">
    <source>
        <dbReference type="Proteomes" id="UP001497392"/>
    </source>
</evidence>
<organism evidence="6 7">
    <name type="scientific">Coccomyxa viridis</name>
    <dbReference type="NCBI Taxonomy" id="1274662"/>
    <lineage>
        <taxon>Eukaryota</taxon>
        <taxon>Viridiplantae</taxon>
        <taxon>Chlorophyta</taxon>
        <taxon>core chlorophytes</taxon>
        <taxon>Trebouxiophyceae</taxon>
        <taxon>Trebouxiophyceae incertae sedis</taxon>
        <taxon>Coccomyxaceae</taxon>
        <taxon>Coccomyxa</taxon>
    </lineage>
</organism>
<reference evidence="6 7" key="1">
    <citation type="submission" date="2024-06" db="EMBL/GenBank/DDBJ databases">
        <authorList>
            <person name="Kraege A."/>
            <person name="Thomma B."/>
        </authorList>
    </citation>
    <scope>NUCLEOTIDE SEQUENCE [LARGE SCALE GENOMIC DNA]</scope>
</reference>
<feature type="compositionally biased region" description="Basic and acidic residues" evidence="4">
    <location>
        <begin position="117"/>
        <end position="136"/>
    </location>
</feature>
<protein>
    <submittedName>
        <fullName evidence="6">G11986 protein</fullName>
    </submittedName>
</protein>
<name>A0ABP1G9L3_9CHLO</name>
<evidence type="ECO:0000259" key="5">
    <source>
        <dbReference type="Pfam" id="PF01246"/>
    </source>
</evidence>
<dbReference type="Proteomes" id="UP001497392">
    <property type="component" value="Unassembled WGS sequence"/>
</dbReference>
<dbReference type="PANTHER" id="PTHR10792">
    <property type="entry name" value="60S RIBOSOMAL PROTEIN L24"/>
    <property type="match status" value="1"/>
</dbReference>
<evidence type="ECO:0000256" key="1">
    <source>
        <dbReference type="ARBA" id="ARBA00005647"/>
    </source>
</evidence>
<feature type="domain" description="Large ribosomal subunit protein eL24-related N-terminal" evidence="5">
    <location>
        <begin position="4"/>
        <end position="67"/>
    </location>
</feature>
<dbReference type="PANTHER" id="PTHR10792:SF1">
    <property type="entry name" value="RIBOSOMAL PROTEIN L24"/>
    <property type="match status" value="1"/>
</dbReference>
<dbReference type="CDD" id="cd00472">
    <property type="entry name" value="Ribosomal_L24e_L24"/>
    <property type="match status" value="1"/>
</dbReference>
<dbReference type="EMBL" id="CAXHTA020000019">
    <property type="protein sequence ID" value="CAL5228792.1"/>
    <property type="molecule type" value="Genomic_DNA"/>
</dbReference>
<evidence type="ECO:0000256" key="3">
    <source>
        <dbReference type="ARBA" id="ARBA00023274"/>
    </source>
</evidence>
<dbReference type="PROSITE" id="PS01073">
    <property type="entry name" value="RIBOSOMAL_L24E"/>
    <property type="match status" value="1"/>
</dbReference>
<dbReference type="Gene3D" id="6.10.250.1270">
    <property type="match status" value="1"/>
</dbReference>
<dbReference type="InterPro" id="IPR000988">
    <property type="entry name" value="Ribosomal_eL24-rel_N"/>
</dbReference>
<evidence type="ECO:0000313" key="6">
    <source>
        <dbReference type="EMBL" id="CAL5228792.1"/>
    </source>
</evidence>
<gene>
    <name evidence="6" type="primary">g11986</name>
    <name evidence="6" type="ORF">VP750_LOCUS10698</name>
</gene>
<sequence>MVLKTTICRFSGLRIYPGRGILYIRTDGQQYLFINQKCKSFFLQRKRPAKIAWTTTYRKQHKKDQEAQIARKKRRATTRTAARSIAGTSLEVINKRRAEKPEVRKASREAALREVKERLKKSKQDKAAVKAADAKRGGGKAAKNVPGARAPGAKAGTRR</sequence>
<dbReference type="InterPro" id="IPR023442">
    <property type="entry name" value="Ribosomal_eL24_CS"/>
</dbReference>
<feature type="region of interest" description="Disordered" evidence="4">
    <location>
        <begin position="117"/>
        <end position="159"/>
    </location>
</feature>
<feature type="region of interest" description="Disordered" evidence="4">
    <location>
        <begin position="56"/>
        <end position="82"/>
    </location>
</feature>
<dbReference type="Pfam" id="PF01246">
    <property type="entry name" value="Ribosomal_L24e"/>
    <property type="match status" value="1"/>
</dbReference>
<evidence type="ECO:0000256" key="4">
    <source>
        <dbReference type="SAM" id="MobiDB-lite"/>
    </source>
</evidence>
<comment type="caution">
    <text evidence="6">The sequence shown here is derived from an EMBL/GenBank/DDBJ whole genome shotgun (WGS) entry which is preliminary data.</text>
</comment>